<feature type="transmembrane region" description="Helical" evidence="8">
    <location>
        <begin position="620"/>
        <end position="637"/>
    </location>
</feature>
<dbReference type="InterPro" id="IPR000522">
    <property type="entry name" value="ABC_transptr_permease_BtuC"/>
</dbReference>
<name>A0A1H1JLZ4_9BURK</name>
<keyword evidence="7 8" id="KW-0472">Membrane</keyword>
<dbReference type="InterPro" id="IPR037294">
    <property type="entry name" value="ABC_BtuC-like"/>
</dbReference>
<evidence type="ECO:0000256" key="6">
    <source>
        <dbReference type="ARBA" id="ARBA00022989"/>
    </source>
</evidence>
<dbReference type="Gene3D" id="1.10.3470.10">
    <property type="entry name" value="ABC transporter involved in vitamin B12 uptake, BtuC"/>
    <property type="match status" value="2"/>
</dbReference>
<feature type="transmembrane region" description="Helical" evidence="8">
    <location>
        <begin position="154"/>
        <end position="178"/>
    </location>
</feature>
<feature type="transmembrane region" description="Helical" evidence="8">
    <location>
        <begin position="649"/>
        <end position="666"/>
    </location>
</feature>
<feature type="transmembrane region" description="Helical" evidence="8">
    <location>
        <begin position="100"/>
        <end position="123"/>
    </location>
</feature>
<feature type="transmembrane region" description="Helical" evidence="8">
    <location>
        <begin position="67"/>
        <end position="88"/>
    </location>
</feature>
<feature type="transmembrane region" description="Helical" evidence="8">
    <location>
        <begin position="404"/>
        <end position="422"/>
    </location>
</feature>
<feature type="transmembrane region" description="Helical" evidence="8">
    <location>
        <begin position="244"/>
        <end position="275"/>
    </location>
</feature>
<feature type="transmembrane region" description="Helical" evidence="8">
    <location>
        <begin position="315"/>
        <end position="336"/>
    </location>
</feature>
<dbReference type="CDD" id="cd06550">
    <property type="entry name" value="TM_ABC_iron-siderophores_like"/>
    <property type="match status" value="2"/>
</dbReference>
<feature type="transmembrane region" description="Helical" evidence="8">
    <location>
        <begin position="434"/>
        <end position="452"/>
    </location>
</feature>
<dbReference type="GO" id="GO:0022857">
    <property type="term" value="F:transmembrane transporter activity"/>
    <property type="evidence" value="ECO:0007669"/>
    <property type="project" value="InterPro"/>
</dbReference>
<dbReference type="GO" id="GO:0033214">
    <property type="term" value="P:siderophore-iron import into cell"/>
    <property type="evidence" value="ECO:0007669"/>
    <property type="project" value="TreeGrafter"/>
</dbReference>
<reference evidence="10" key="1">
    <citation type="submission" date="2016-10" db="EMBL/GenBank/DDBJ databases">
        <authorList>
            <person name="Varghese N."/>
            <person name="Submissions S."/>
        </authorList>
    </citation>
    <scope>NUCLEOTIDE SEQUENCE [LARGE SCALE GENOMIC DNA]</scope>
    <source>
        <strain evidence="10">GAS106B</strain>
    </source>
</reference>
<gene>
    <name evidence="9" type="ORF">SAMN05443245_6814</name>
</gene>
<dbReference type="PANTHER" id="PTHR30472:SF37">
    <property type="entry name" value="FE(3+) DICITRATE TRANSPORT SYSTEM PERMEASE PROTEIN FECD-RELATED"/>
    <property type="match status" value="1"/>
</dbReference>
<dbReference type="Pfam" id="PF01032">
    <property type="entry name" value="FecCD"/>
    <property type="match status" value="2"/>
</dbReference>
<evidence type="ECO:0000256" key="7">
    <source>
        <dbReference type="ARBA" id="ARBA00023136"/>
    </source>
</evidence>
<keyword evidence="6 8" id="KW-1133">Transmembrane helix</keyword>
<protein>
    <submittedName>
        <fullName evidence="9">Iron complex transport system permease protein</fullName>
    </submittedName>
</protein>
<proteinExistence type="inferred from homology"/>
<dbReference type="GO" id="GO:0005886">
    <property type="term" value="C:plasma membrane"/>
    <property type="evidence" value="ECO:0007669"/>
    <property type="project" value="UniProtKB-SubCell"/>
</dbReference>
<feature type="transmembrane region" description="Helical" evidence="8">
    <location>
        <begin position="529"/>
        <end position="552"/>
    </location>
</feature>
<evidence type="ECO:0000313" key="9">
    <source>
        <dbReference type="EMBL" id="SDR51014.1"/>
    </source>
</evidence>
<dbReference type="PANTHER" id="PTHR30472">
    <property type="entry name" value="FERRIC ENTEROBACTIN TRANSPORT SYSTEM PERMEASE PROTEIN"/>
    <property type="match status" value="1"/>
</dbReference>
<keyword evidence="5 8" id="KW-0812">Transmembrane</keyword>
<evidence type="ECO:0000256" key="8">
    <source>
        <dbReference type="SAM" id="Phobius"/>
    </source>
</evidence>
<keyword evidence="3" id="KW-0813">Transport</keyword>
<dbReference type="AlphaFoldDB" id="A0A1H1JLZ4"/>
<dbReference type="EMBL" id="FNKP01000003">
    <property type="protein sequence ID" value="SDR51014.1"/>
    <property type="molecule type" value="Genomic_DNA"/>
</dbReference>
<keyword evidence="4" id="KW-1003">Cell membrane</keyword>
<feature type="transmembrane region" description="Helical" evidence="8">
    <location>
        <begin position="489"/>
        <end position="509"/>
    </location>
</feature>
<evidence type="ECO:0000256" key="5">
    <source>
        <dbReference type="ARBA" id="ARBA00022692"/>
    </source>
</evidence>
<dbReference type="NCBIfam" id="NF007866">
    <property type="entry name" value="PRK10577.1-2"/>
    <property type="match status" value="1"/>
</dbReference>
<feature type="transmembrane region" description="Helical" evidence="8">
    <location>
        <begin position="458"/>
        <end position="480"/>
    </location>
</feature>
<evidence type="ECO:0000313" key="10">
    <source>
        <dbReference type="Proteomes" id="UP000183487"/>
    </source>
</evidence>
<comment type="subcellular location">
    <subcellularLocation>
        <location evidence="1">Cell membrane</location>
        <topology evidence="1">Multi-pass membrane protein</topology>
    </subcellularLocation>
</comment>
<evidence type="ECO:0000256" key="2">
    <source>
        <dbReference type="ARBA" id="ARBA00007935"/>
    </source>
</evidence>
<dbReference type="OrthoDB" id="9055647at2"/>
<organism evidence="9 10">
    <name type="scientific">Paraburkholderia fungorum</name>
    <dbReference type="NCBI Taxonomy" id="134537"/>
    <lineage>
        <taxon>Bacteria</taxon>
        <taxon>Pseudomonadati</taxon>
        <taxon>Pseudomonadota</taxon>
        <taxon>Betaproteobacteria</taxon>
        <taxon>Burkholderiales</taxon>
        <taxon>Burkholderiaceae</taxon>
        <taxon>Paraburkholderia</taxon>
    </lineage>
</organism>
<evidence type="ECO:0000256" key="4">
    <source>
        <dbReference type="ARBA" id="ARBA00022475"/>
    </source>
</evidence>
<feature type="transmembrane region" description="Helical" evidence="8">
    <location>
        <begin position="129"/>
        <end position="147"/>
    </location>
</feature>
<keyword evidence="10" id="KW-1185">Reference proteome</keyword>
<dbReference type="SUPFAM" id="SSF81345">
    <property type="entry name" value="ABC transporter involved in vitamin B12 uptake, BtuC"/>
    <property type="match status" value="2"/>
</dbReference>
<sequence>MMSAMTGSRYAAARLLRPAYVVLILMTLAAWVAAADLARNVPVAQWATLFAFKEADDLRVLTAQYSFLPRCVVCLIGGGMLGLAGAILQHVLRNPLADPTTLGVSAGASLSLVIVSLWFPALLVHGQEGVALIGALTGLGIVMSIAWRHAFSSIGVILGGLLVTLTAGAATSVLMLFFGEDLVSVFLWQSGSLYQSGWTTAAHLLKEWMVGVLVVALISRPLAVLELGDESARSIGLSPRLIRVAALVVASALAGAVVSSVGMIGFVGLTGPWLARLSGARRLRQRLVWASLVSAALLWLADGCVQMWSTPGNELPTGSVTALIGAPLLLVMMRSLRETAPSSAGPMPSSRIVRRHGGIWAIAGVGTLIALIVTAASFNRSVSGWGWDTWSHVRFMFPLRGPRIGGAAAAGGLLGLAGVLMQRMTGNPMASPEIIGVSSGASLGMIVLMFVMPGSAQGMQIAAASCGAALATAAVFAVAWRRALSPERLLLTGVMTTTVLGGIVSVLMASGDPRTLFLTAWMSGSTYPVQAQAALLALALLLFVAASIPFIARPMDILMVGEPAALSVGVDVRRYRAWMLALCAVTTGAATVIVGPISFIGLMAPHMARMAGFRHSATQAWGAALLGSALLVLADWLGRNLLFPNQVPAGLLAMFVGGPYFLILLWKQK</sequence>
<evidence type="ECO:0000256" key="1">
    <source>
        <dbReference type="ARBA" id="ARBA00004651"/>
    </source>
</evidence>
<dbReference type="Proteomes" id="UP000183487">
    <property type="component" value="Unassembled WGS sequence"/>
</dbReference>
<evidence type="ECO:0000256" key="3">
    <source>
        <dbReference type="ARBA" id="ARBA00022448"/>
    </source>
</evidence>
<accession>A0A1H1JLZ4</accession>
<feature type="transmembrane region" description="Helical" evidence="8">
    <location>
        <begin position="287"/>
        <end position="309"/>
    </location>
</feature>
<feature type="transmembrane region" description="Helical" evidence="8">
    <location>
        <begin position="577"/>
        <end position="600"/>
    </location>
</feature>
<feature type="transmembrane region" description="Helical" evidence="8">
    <location>
        <begin position="357"/>
        <end position="378"/>
    </location>
</feature>
<comment type="similarity">
    <text evidence="2">Belongs to the binding-protein-dependent transport system permease family. FecCD subfamily.</text>
</comment>